<reference evidence="1 2" key="1">
    <citation type="submission" date="2021-06" db="EMBL/GenBank/DDBJ databases">
        <title>Caerostris extrusa draft genome.</title>
        <authorList>
            <person name="Kono N."/>
            <person name="Arakawa K."/>
        </authorList>
    </citation>
    <scope>NUCLEOTIDE SEQUENCE [LARGE SCALE GENOMIC DNA]</scope>
</reference>
<keyword evidence="2" id="KW-1185">Reference proteome</keyword>
<gene>
    <name evidence="1" type="ORF">CEXT_598671</name>
</gene>
<protein>
    <submittedName>
        <fullName evidence="1">Uncharacterized protein</fullName>
    </submittedName>
</protein>
<sequence>MSGVDKLMASVIRWGRSQASLTALRNIKRLNSSVVEHHPVGISHLDAKRRTLGKQTVQVCQENGTSNNSFYEENDSNDSVTHQTLPHIHLVTVLACSRTTLGCSEPQIRTL</sequence>
<dbReference type="Proteomes" id="UP001054945">
    <property type="component" value="Unassembled WGS sequence"/>
</dbReference>
<organism evidence="1 2">
    <name type="scientific">Caerostris extrusa</name>
    <name type="common">Bark spider</name>
    <name type="synonym">Caerostris bankana</name>
    <dbReference type="NCBI Taxonomy" id="172846"/>
    <lineage>
        <taxon>Eukaryota</taxon>
        <taxon>Metazoa</taxon>
        <taxon>Ecdysozoa</taxon>
        <taxon>Arthropoda</taxon>
        <taxon>Chelicerata</taxon>
        <taxon>Arachnida</taxon>
        <taxon>Araneae</taxon>
        <taxon>Araneomorphae</taxon>
        <taxon>Entelegynae</taxon>
        <taxon>Araneoidea</taxon>
        <taxon>Araneidae</taxon>
        <taxon>Caerostris</taxon>
    </lineage>
</organism>
<evidence type="ECO:0000313" key="2">
    <source>
        <dbReference type="Proteomes" id="UP001054945"/>
    </source>
</evidence>
<accession>A0AAV4UTL2</accession>
<dbReference type="EMBL" id="BPLR01013374">
    <property type="protein sequence ID" value="GIY60735.1"/>
    <property type="molecule type" value="Genomic_DNA"/>
</dbReference>
<comment type="caution">
    <text evidence="1">The sequence shown here is derived from an EMBL/GenBank/DDBJ whole genome shotgun (WGS) entry which is preliminary data.</text>
</comment>
<name>A0AAV4UTL2_CAEEX</name>
<evidence type="ECO:0000313" key="1">
    <source>
        <dbReference type="EMBL" id="GIY60735.1"/>
    </source>
</evidence>
<proteinExistence type="predicted"/>
<dbReference type="AlphaFoldDB" id="A0AAV4UTL2"/>